<dbReference type="Pfam" id="PF13365">
    <property type="entry name" value="Trypsin_2"/>
    <property type="match status" value="1"/>
</dbReference>
<keyword evidence="3" id="KW-0812">Transmembrane</keyword>
<evidence type="ECO:0000256" key="3">
    <source>
        <dbReference type="SAM" id="Phobius"/>
    </source>
</evidence>
<keyword evidence="3" id="KW-0472">Membrane</keyword>
<dbReference type="PRINTS" id="PR00834">
    <property type="entry name" value="PROTEASES2C"/>
</dbReference>
<evidence type="ECO:0000313" key="6">
    <source>
        <dbReference type="Proteomes" id="UP000264883"/>
    </source>
</evidence>
<keyword evidence="2" id="KW-0378">Hydrolase</keyword>
<name>A0A343J974_9CLOT</name>
<dbReference type="Pfam" id="PF13180">
    <property type="entry name" value="PDZ_2"/>
    <property type="match status" value="1"/>
</dbReference>
<protein>
    <recommendedName>
        <fullName evidence="4">PDZ domain-containing protein</fullName>
    </recommendedName>
</protein>
<gene>
    <name evidence="5" type="ORF">BEN51_00755</name>
</gene>
<keyword evidence="6" id="KW-1185">Reference proteome</keyword>
<dbReference type="GO" id="GO:0006508">
    <property type="term" value="P:proteolysis"/>
    <property type="evidence" value="ECO:0007669"/>
    <property type="project" value="UniProtKB-KW"/>
</dbReference>
<dbReference type="SUPFAM" id="SSF50494">
    <property type="entry name" value="Trypsin-like serine proteases"/>
    <property type="match status" value="1"/>
</dbReference>
<evidence type="ECO:0000313" key="5">
    <source>
        <dbReference type="EMBL" id="ASW42082.1"/>
    </source>
</evidence>
<dbReference type="InterPro" id="IPR009003">
    <property type="entry name" value="Peptidase_S1_PA"/>
</dbReference>
<dbReference type="AlphaFoldDB" id="A0A343J974"/>
<evidence type="ECO:0000256" key="1">
    <source>
        <dbReference type="ARBA" id="ARBA00022670"/>
    </source>
</evidence>
<dbReference type="InterPro" id="IPR036034">
    <property type="entry name" value="PDZ_sf"/>
</dbReference>
<evidence type="ECO:0000259" key="4">
    <source>
        <dbReference type="SMART" id="SM00228"/>
    </source>
</evidence>
<dbReference type="KEGG" id="cia:BEN51_00755"/>
<dbReference type="PANTHER" id="PTHR43343">
    <property type="entry name" value="PEPTIDASE S12"/>
    <property type="match status" value="1"/>
</dbReference>
<dbReference type="GO" id="GO:0004252">
    <property type="term" value="F:serine-type endopeptidase activity"/>
    <property type="evidence" value="ECO:0007669"/>
    <property type="project" value="InterPro"/>
</dbReference>
<proteinExistence type="predicted"/>
<feature type="transmembrane region" description="Helical" evidence="3">
    <location>
        <begin position="41"/>
        <end position="64"/>
    </location>
</feature>
<accession>A0A343J974</accession>
<sequence length="382" mass="43082">MEGKTLRDDFNKEIKDEDYCTYEELPSIHFRIRGIRRIINLFTKLCLFISVIGISTVILTGISMRYKYNEVMKLIEQKIQGEDMIFGYSEIINKVSNSLVTIGEKEENLKKGTYFKNNSTGIIIDKYGKILTSYSNIKNVENIYVKLPINNSEPVIGKIIMGNEDLDIAIIQVNFDEELTPINFSNSEGNLTGKRIALISNAVGDDYIDSIIPGIVTSTNRNLTIEDNVTPLLELNTNINEINSSGAIVNNKGELIGVASYKITKEINREGLYYGLGLNVVKEIINSVNEIKDMLGIVEGGFVNNENNSNVSGFYVERIEQDSNAYKSGLRPTDIIISIENTEIKNISDLYRVLNNNKDKKIIKCDVLKYGEIKEIEIRTNN</sequence>
<evidence type="ECO:0000256" key="2">
    <source>
        <dbReference type="ARBA" id="ARBA00022801"/>
    </source>
</evidence>
<keyword evidence="3" id="KW-1133">Transmembrane helix</keyword>
<dbReference type="Gene3D" id="2.40.10.120">
    <property type="match status" value="1"/>
</dbReference>
<dbReference type="Gene3D" id="2.30.42.10">
    <property type="match status" value="1"/>
</dbReference>
<dbReference type="EMBL" id="CP016786">
    <property type="protein sequence ID" value="ASW42082.1"/>
    <property type="molecule type" value="Genomic_DNA"/>
</dbReference>
<dbReference type="Proteomes" id="UP000264883">
    <property type="component" value="Chromosome"/>
</dbReference>
<keyword evidence="1" id="KW-0645">Protease</keyword>
<dbReference type="InterPro" id="IPR051201">
    <property type="entry name" value="Chloro_Bact_Ser_Proteases"/>
</dbReference>
<dbReference type="SMART" id="SM00228">
    <property type="entry name" value="PDZ"/>
    <property type="match status" value="1"/>
</dbReference>
<feature type="domain" description="PDZ" evidence="4">
    <location>
        <begin position="274"/>
        <end position="371"/>
    </location>
</feature>
<dbReference type="SUPFAM" id="SSF50156">
    <property type="entry name" value="PDZ domain-like"/>
    <property type="match status" value="1"/>
</dbReference>
<dbReference type="InterPro" id="IPR001940">
    <property type="entry name" value="Peptidase_S1C"/>
</dbReference>
<dbReference type="PANTHER" id="PTHR43343:SF3">
    <property type="entry name" value="PROTEASE DO-LIKE 8, CHLOROPLASTIC"/>
    <property type="match status" value="1"/>
</dbReference>
<organism evidence="5 6">
    <name type="scientific">Clostridium isatidis</name>
    <dbReference type="NCBI Taxonomy" id="182773"/>
    <lineage>
        <taxon>Bacteria</taxon>
        <taxon>Bacillati</taxon>
        <taxon>Bacillota</taxon>
        <taxon>Clostridia</taxon>
        <taxon>Eubacteriales</taxon>
        <taxon>Clostridiaceae</taxon>
        <taxon>Clostridium</taxon>
    </lineage>
</organism>
<reference evidence="5 6" key="1">
    <citation type="submission" date="2016-08" db="EMBL/GenBank/DDBJ databases">
        <title>Complete Genome Sequence Of The Indigo Reducing Clostridium isatidis DSM15098.</title>
        <authorList>
            <person name="Little G.T."/>
            <person name="Minton N.P."/>
        </authorList>
    </citation>
    <scope>NUCLEOTIDE SEQUENCE [LARGE SCALE GENOMIC DNA]</scope>
    <source>
        <strain evidence="5 6">DSM 15098</strain>
    </source>
</reference>
<dbReference type="InterPro" id="IPR001478">
    <property type="entry name" value="PDZ"/>
</dbReference>